<gene>
    <name evidence="1" type="ORF">CPB83DRAFT_892054</name>
</gene>
<organism evidence="1 2">
    <name type="scientific">Crepidotus variabilis</name>
    <dbReference type="NCBI Taxonomy" id="179855"/>
    <lineage>
        <taxon>Eukaryota</taxon>
        <taxon>Fungi</taxon>
        <taxon>Dikarya</taxon>
        <taxon>Basidiomycota</taxon>
        <taxon>Agaricomycotina</taxon>
        <taxon>Agaricomycetes</taxon>
        <taxon>Agaricomycetidae</taxon>
        <taxon>Agaricales</taxon>
        <taxon>Agaricineae</taxon>
        <taxon>Crepidotaceae</taxon>
        <taxon>Crepidotus</taxon>
    </lineage>
</organism>
<proteinExistence type="predicted"/>
<dbReference type="EMBL" id="MU157836">
    <property type="protein sequence ID" value="KAF9531214.1"/>
    <property type="molecule type" value="Genomic_DNA"/>
</dbReference>
<name>A0A9P6JSW5_9AGAR</name>
<evidence type="ECO:0000313" key="2">
    <source>
        <dbReference type="Proteomes" id="UP000807306"/>
    </source>
</evidence>
<accession>A0A9P6JSW5</accession>
<dbReference type="AlphaFoldDB" id="A0A9P6JSW5"/>
<reference evidence="1" key="1">
    <citation type="submission" date="2020-11" db="EMBL/GenBank/DDBJ databases">
        <authorList>
            <consortium name="DOE Joint Genome Institute"/>
            <person name="Ahrendt S."/>
            <person name="Riley R."/>
            <person name="Andreopoulos W."/>
            <person name="Labutti K."/>
            <person name="Pangilinan J."/>
            <person name="Ruiz-Duenas F.J."/>
            <person name="Barrasa J.M."/>
            <person name="Sanchez-Garcia M."/>
            <person name="Camarero S."/>
            <person name="Miyauchi S."/>
            <person name="Serrano A."/>
            <person name="Linde D."/>
            <person name="Babiker R."/>
            <person name="Drula E."/>
            <person name="Ayuso-Fernandez I."/>
            <person name="Pacheco R."/>
            <person name="Padilla G."/>
            <person name="Ferreira P."/>
            <person name="Barriuso J."/>
            <person name="Kellner H."/>
            <person name="Castanera R."/>
            <person name="Alfaro M."/>
            <person name="Ramirez L."/>
            <person name="Pisabarro A.G."/>
            <person name="Kuo A."/>
            <person name="Tritt A."/>
            <person name="Lipzen A."/>
            <person name="He G."/>
            <person name="Yan M."/>
            <person name="Ng V."/>
            <person name="Cullen D."/>
            <person name="Martin F."/>
            <person name="Rosso M.-N."/>
            <person name="Henrissat B."/>
            <person name="Hibbett D."/>
            <person name="Martinez A.T."/>
            <person name="Grigoriev I.V."/>
        </authorList>
    </citation>
    <scope>NUCLEOTIDE SEQUENCE</scope>
    <source>
        <strain evidence="1">CBS 506.95</strain>
    </source>
</reference>
<comment type="caution">
    <text evidence="1">The sequence shown here is derived from an EMBL/GenBank/DDBJ whole genome shotgun (WGS) entry which is preliminary data.</text>
</comment>
<keyword evidence="2" id="KW-1185">Reference proteome</keyword>
<protein>
    <submittedName>
        <fullName evidence="1">Uncharacterized protein</fullName>
    </submittedName>
</protein>
<evidence type="ECO:0000313" key="1">
    <source>
        <dbReference type="EMBL" id="KAF9531214.1"/>
    </source>
</evidence>
<dbReference type="Proteomes" id="UP000807306">
    <property type="component" value="Unassembled WGS sequence"/>
</dbReference>
<sequence length="104" mass="11585">MDRSAHDLWFYTTVANVLFIAGGFQGDTNLAVLEESQPFTFKKRDLTITATPPKDKTMSDLTVKDTVTITVESKHAADVRAHCRTGAMYQTHKTPETPVKHTTC</sequence>